<dbReference type="RefSeq" id="XP_017981150.1">
    <property type="nucleotide sequence ID" value="XM_018125661.1"/>
</dbReference>
<protein>
    <submittedName>
        <fullName evidence="2">Uncharacterized protein LOC108663085 isoform X1</fullName>
    </submittedName>
</protein>
<accession>A0AB32WS47</accession>
<reference evidence="1" key="1">
    <citation type="journal article" date="1997" name="Nucleic Acids Res.">
        <title>tRNAscan-SE: a program for improved detection of transfer RNA genes in genomic sequence.</title>
        <authorList>
            <person name="Lowe T.M."/>
            <person name="Eddy S.R."/>
        </authorList>
    </citation>
    <scope>NUCLEOTIDE SEQUENCE [LARGE SCALE GENOMIC DNA]</scope>
    <source>
        <strain evidence="1">r\B97-61/B2</strain>
    </source>
</reference>
<dbReference type="AlphaFoldDB" id="A0AB32WS47"/>
<evidence type="ECO:0000313" key="1">
    <source>
        <dbReference type="Proteomes" id="UP000694886"/>
    </source>
</evidence>
<sequence>MASKYIANSYVYPSMSRRDLKNSMVEVYEAFKKDECASVKILGDQGVEFFTTLKDLKEGMTSEQIDASLSILCKRMIGSKSKLYNTRACVVDTIFFTPFVHYTQHIQLKMDGILWKFQMGCEVMWRVISRHTGKNGRCRFLSHTLQCGWALGGCEDQLGQVDN</sequence>
<proteinExistence type="predicted"/>
<name>A0AB32WS47_THECC</name>
<dbReference type="Gramene" id="Tc08v2_t016580.1">
    <property type="protein sequence ID" value="Tc08v2_p016580.1"/>
    <property type="gene ID" value="Tc08v2_g016580"/>
</dbReference>
<organism evidence="1 2">
    <name type="scientific">Theobroma cacao</name>
    <name type="common">Cacao</name>
    <name type="synonym">Cocoa</name>
    <dbReference type="NCBI Taxonomy" id="3641"/>
    <lineage>
        <taxon>Eukaryota</taxon>
        <taxon>Viridiplantae</taxon>
        <taxon>Streptophyta</taxon>
        <taxon>Embryophyta</taxon>
        <taxon>Tracheophyta</taxon>
        <taxon>Spermatophyta</taxon>
        <taxon>Magnoliopsida</taxon>
        <taxon>eudicotyledons</taxon>
        <taxon>Gunneridae</taxon>
        <taxon>Pentapetalae</taxon>
        <taxon>rosids</taxon>
        <taxon>malvids</taxon>
        <taxon>Malvales</taxon>
        <taxon>Malvaceae</taxon>
        <taxon>Byttnerioideae</taxon>
        <taxon>Theobroma</taxon>
    </lineage>
</organism>
<gene>
    <name evidence="2" type="primary">LOC108663085</name>
</gene>
<dbReference type="Proteomes" id="UP000694886">
    <property type="component" value="Chromosome 8"/>
</dbReference>
<evidence type="ECO:0000313" key="2">
    <source>
        <dbReference type="RefSeq" id="XP_017981150.1"/>
    </source>
</evidence>
<dbReference type="KEGG" id="tcc:108663085"/>
<reference evidence="2" key="2">
    <citation type="submission" date="2025-08" db="UniProtKB">
        <authorList>
            <consortium name="RefSeq"/>
        </authorList>
    </citation>
    <scope>IDENTIFICATION</scope>
</reference>
<dbReference type="GeneID" id="108663085"/>